<keyword evidence="14" id="KW-1185">Reference proteome</keyword>
<keyword evidence="3 11" id="KW-0004">4Fe-4S</keyword>
<feature type="binding site" evidence="11">
    <location>
        <position position="45"/>
    </location>
    <ligand>
        <name>[4Fe-4S] cluster</name>
        <dbReference type="ChEBI" id="CHEBI:49883"/>
    </ligand>
</feature>
<evidence type="ECO:0000256" key="11">
    <source>
        <dbReference type="HAMAP-Rule" id="MF_01479"/>
    </source>
</evidence>
<dbReference type="GO" id="GO:0045892">
    <property type="term" value="P:negative regulation of DNA-templated transcription"/>
    <property type="evidence" value="ECO:0007669"/>
    <property type="project" value="TreeGrafter"/>
</dbReference>
<comment type="function">
    <text evidence="11">Acts as a transcriptional regulator. Probably redox-responsive. The apo- but not holo-form probably binds DNA.</text>
</comment>
<keyword evidence="7 11" id="KW-0805">Transcription regulation</keyword>
<evidence type="ECO:0000256" key="8">
    <source>
        <dbReference type="ARBA" id="ARBA00023125"/>
    </source>
</evidence>
<keyword evidence="5 11" id="KW-0408">Iron</keyword>
<dbReference type="GO" id="GO:0047134">
    <property type="term" value="F:protein-disulfide reductase [NAD(P)H] activity"/>
    <property type="evidence" value="ECO:0007669"/>
    <property type="project" value="TreeGrafter"/>
</dbReference>
<keyword evidence="4 11" id="KW-0479">Metal-binding</keyword>
<dbReference type="GO" id="GO:0051539">
    <property type="term" value="F:4 iron, 4 sulfur cluster binding"/>
    <property type="evidence" value="ECO:0007669"/>
    <property type="project" value="UniProtKB-UniRule"/>
</dbReference>
<comment type="cofactor">
    <cofactor evidence="11">
        <name>[4Fe-4S] cluster</name>
        <dbReference type="ChEBI" id="CHEBI:49883"/>
    </cofactor>
    <text evidence="11">Binds 1 [4Fe-4S] cluster per subunit. Following nitrosylation of the [4Fe-4S] cluster binds 1 [4Fe-8(NO)] cluster per subunit.</text>
</comment>
<comment type="PTM">
    <text evidence="11">The Fe-S cluster can be nitrosylated by nitric oxide (NO).</text>
</comment>
<dbReference type="Proteomes" id="UP000245283">
    <property type="component" value="Unassembled WGS sequence"/>
</dbReference>
<dbReference type="AlphaFoldDB" id="A0A2V1K8G0"/>
<sequence>MAEADQTWAVYAACAHTDPDALFVKGAAQREVRQVCFSCPVRVQCLSDALDSKITFGVWGGLTERERRAIMRQCPDEEDWTERLASGTDELAEALRNGKLPRLGRAS</sequence>
<evidence type="ECO:0000256" key="5">
    <source>
        <dbReference type="ARBA" id="ARBA00023004"/>
    </source>
</evidence>
<feature type="domain" description="4Fe-4S Wbl-type" evidence="12">
    <location>
        <begin position="13"/>
        <end position="69"/>
    </location>
</feature>
<evidence type="ECO:0000256" key="3">
    <source>
        <dbReference type="ARBA" id="ARBA00022485"/>
    </source>
</evidence>
<dbReference type="PANTHER" id="PTHR38839">
    <property type="entry name" value="TRANSCRIPTIONAL REGULATOR WHID-RELATED"/>
    <property type="match status" value="1"/>
</dbReference>
<organism evidence="13 14">
    <name type="scientific">Ancrocorticia populi</name>
    <dbReference type="NCBI Taxonomy" id="2175228"/>
    <lineage>
        <taxon>Bacteria</taxon>
        <taxon>Bacillati</taxon>
        <taxon>Actinomycetota</taxon>
        <taxon>Actinomycetes</taxon>
        <taxon>Actinomycetales</taxon>
        <taxon>Actinomycetaceae</taxon>
        <taxon>Ancrocorticia</taxon>
    </lineage>
</organism>
<keyword evidence="11" id="KW-0963">Cytoplasm</keyword>
<accession>A0A2V1K8G0</accession>
<keyword evidence="8 11" id="KW-0238">DNA-binding</keyword>
<proteinExistence type="inferred from homology"/>
<dbReference type="GO" id="GO:0005737">
    <property type="term" value="C:cytoplasm"/>
    <property type="evidence" value="ECO:0007669"/>
    <property type="project" value="UniProtKB-SubCell"/>
</dbReference>
<evidence type="ECO:0000256" key="1">
    <source>
        <dbReference type="ARBA" id="ARBA00004496"/>
    </source>
</evidence>
<dbReference type="PROSITE" id="PS51674">
    <property type="entry name" value="4FE4S_WBL"/>
    <property type="match status" value="1"/>
</dbReference>
<comment type="subcellular location">
    <subcellularLocation>
        <location evidence="1 11">Cytoplasm</location>
    </subcellularLocation>
</comment>
<evidence type="ECO:0000256" key="10">
    <source>
        <dbReference type="ARBA" id="ARBA00023163"/>
    </source>
</evidence>
<gene>
    <name evidence="11" type="primary">whiB</name>
    <name evidence="13" type="ORF">DD236_01185</name>
</gene>
<dbReference type="GO" id="GO:0035731">
    <property type="term" value="F:dinitrosyl-iron complex binding"/>
    <property type="evidence" value="ECO:0007669"/>
    <property type="project" value="UniProtKB-UniRule"/>
</dbReference>
<dbReference type="Pfam" id="PF02467">
    <property type="entry name" value="Whib"/>
    <property type="match status" value="1"/>
</dbReference>
<evidence type="ECO:0000256" key="4">
    <source>
        <dbReference type="ARBA" id="ARBA00022723"/>
    </source>
</evidence>
<dbReference type="InterPro" id="IPR003482">
    <property type="entry name" value="Whib"/>
</dbReference>
<dbReference type="EMBL" id="QETB01000001">
    <property type="protein sequence ID" value="PWF27748.1"/>
    <property type="molecule type" value="Genomic_DNA"/>
</dbReference>
<dbReference type="PANTHER" id="PTHR38839:SF7">
    <property type="entry name" value="TRANSCRIPTIONAL REGULATOR WHIB4"/>
    <property type="match status" value="1"/>
</dbReference>
<dbReference type="GO" id="GO:0003677">
    <property type="term" value="F:DNA binding"/>
    <property type="evidence" value="ECO:0007669"/>
    <property type="project" value="UniProtKB-UniRule"/>
</dbReference>
<reference evidence="14" key="1">
    <citation type="submission" date="2018-05" db="EMBL/GenBank/DDBJ databases">
        <authorList>
            <person name="Li Y."/>
        </authorList>
    </citation>
    <scope>NUCLEOTIDE SEQUENCE [LARGE SCALE GENOMIC DNA]</scope>
    <source>
        <strain evidence="14">sk1b4</strain>
    </source>
</reference>
<keyword evidence="6 11" id="KW-0411">Iron-sulfur</keyword>
<evidence type="ECO:0000256" key="9">
    <source>
        <dbReference type="ARBA" id="ARBA00023157"/>
    </source>
</evidence>
<dbReference type="InterPro" id="IPR034768">
    <property type="entry name" value="4FE4S_WBL"/>
</dbReference>
<evidence type="ECO:0000313" key="14">
    <source>
        <dbReference type="Proteomes" id="UP000245283"/>
    </source>
</evidence>
<feature type="binding site" evidence="11">
    <location>
        <position position="14"/>
    </location>
    <ligand>
        <name>[4Fe-4S] cluster</name>
        <dbReference type="ChEBI" id="CHEBI:49883"/>
    </ligand>
</feature>
<name>A0A2V1K8G0_9ACTO</name>
<evidence type="ECO:0000256" key="6">
    <source>
        <dbReference type="ARBA" id="ARBA00023014"/>
    </source>
</evidence>
<dbReference type="GO" id="GO:0046872">
    <property type="term" value="F:metal ion binding"/>
    <property type="evidence" value="ECO:0007669"/>
    <property type="project" value="UniProtKB-KW"/>
</dbReference>
<evidence type="ECO:0000256" key="7">
    <source>
        <dbReference type="ARBA" id="ARBA00023015"/>
    </source>
</evidence>
<dbReference type="HAMAP" id="MF_01479">
    <property type="entry name" value="WhiB"/>
    <property type="match status" value="1"/>
</dbReference>
<dbReference type="GO" id="GO:0045454">
    <property type="term" value="P:cell redox homeostasis"/>
    <property type="evidence" value="ECO:0007669"/>
    <property type="project" value="TreeGrafter"/>
</dbReference>
<evidence type="ECO:0000259" key="12">
    <source>
        <dbReference type="PROSITE" id="PS51674"/>
    </source>
</evidence>
<feature type="binding site" evidence="11">
    <location>
        <position position="36"/>
    </location>
    <ligand>
        <name>[4Fe-4S] cluster</name>
        <dbReference type="ChEBI" id="CHEBI:49883"/>
    </ligand>
</feature>
<dbReference type="OrthoDB" id="4228525at2"/>
<keyword evidence="9 11" id="KW-1015">Disulfide bond</keyword>
<comment type="caution">
    <text evidence="13">The sequence shown here is derived from an EMBL/GenBank/DDBJ whole genome shotgun (WGS) entry which is preliminary data.</text>
</comment>
<feature type="binding site" evidence="11">
    <location>
        <position position="39"/>
    </location>
    <ligand>
        <name>[4Fe-4S] cluster</name>
        <dbReference type="ChEBI" id="CHEBI:49883"/>
    </ligand>
</feature>
<evidence type="ECO:0000313" key="13">
    <source>
        <dbReference type="EMBL" id="PWF27748.1"/>
    </source>
</evidence>
<keyword evidence="10 11" id="KW-0804">Transcription</keyword>
<evidence type="ECO:0000256" key="2">
    <source>
        <dbReference type="ARBA" id="ARBA00006597"/>
    </source>
</evidence>
<comment type="similarity">
    <text evidence="2 11">Belongs to the WhiB family.</text>
</comment>
<comment type="PTM">
    <text evidence="11">Upon Fe-S cluster removal intramolecular disulfide bonds are formed.</text>
</comment>
<protein>
    <recommendedName>
        <fullName evidence="11">Transcriptional regulator WhiB</fullName>
    </recommendedName>
</protein>